<name>A0A2I1K4G6_9LACT</name>
<reference evidence="2 3" key="1">
    <citation type="submission" date="2017-12" db="EMBL/GenBank/DDBJ databases">
        <title>Phylogenetic diversity of female urinary microbiome.</title>
        <authorList>
            <person name="Thomas-White K."/>
            <person name="Wolfe A.J."/>
        </authorList>
    </citation>
    <scope>NUCLEOTIDE SEQUENCE [LARGE SCALE GENOMIC DNA]</scope>
    <source>
        <strain evidence="2 3">UMB0898</strain>
    </source>
</reference>
<dbReference type="Pfam" id="PF07435">
    <property type="entry name" value="YycH"/>
    <property type="match status" value="1"/>
</dbReference>
<dbReference type="OrthoDB" id="2382185at2"/>
<evidence type="ECO:0000313" key="2">
    <source>
        <dbReference type="EMBL" id="PKY90536.1"/>
    </source>
</evidence>
<dbReference type="Gene3D" id="3.30.310.160">
    <property type="entry name" value="YycH protein, domain 2"/>
    <property type="match status" value="1"/>
</dbReference>
<protein>
    <recommendedName>
        <fullName evidence="1">Regulatory protein YycH domain-containing protein</fullName>
    </recommendedName>
</protein>
<dbReference type="RefSeq" id="WP_101953766.1">
    <property type="nucleotide sequence ID" value="NZ_PKHE01000002.1"/>
</dbReference>
<dbReference type="EMBL" id="PKHE01000002">
    <property type="protein sequence ID" value="PKY90536.1"/>
    <property type="molecule type" value="Genomic_DNA"/>
</dbReference>
<comment type="caution">
    <text evidence="2">The sequence shown here is derived from an EMBL/GenBank/DDBJ whole genome shotgun (WGS) entry which is preliminary data.</text>
</comment>
<dbReference type="InterPro" id="IPR042274">
    <property type="entry name" value="YycH/YycI_2"/>
</dbReference>
<evidence type="ECO:0000259" key="1">
    <source>
        <dbReference type="Pfam" id="PF07435"/>
    </source>
</evidence>
<feature type="domain" description="Regulatory protein YycH" evidence="1">
    <location>
        <begin position="12"/>
        <end position="449"/>
    </location>
</feature>
<dbReference type="CDD" id="cd15787">
    <property type="entry name" value="YycH_N"/>
    <property type="match status" value="1"/>
</dbReference>
<gene>
    <name evidence="2" type="ORF">CYJ57_01345</name>
</gene>
<dbReference type="AlphaFoldDB" id="A0A2I1K4G6"/>
<sequence length="470" mass="55083">MINRLKRLLPYILSALVILGLCLSYFIFYDIRGIQRLIGIEQRLTTPEVSESDDESKVGSYLYSPIQQRYSDIVTPSTIYYRMVDQTYWVRSQNTYQSIKTLIESRPIHVNDSHETVNPGTLNYLWEIEHLQLTFPHRIPLGVLNHLVETEDGDLEDFLIDRIVIPLIPDEGGNVYLMDTGANRFVVGHLSRQLKIEDLKETSEQNKETLVPMIRYAGRKGPIYLPELAMTLSTQLYTLEAVPENLLVNQIFPDSDYSLLEINPSGDAPIYRYQNYLNTLDIDRTKQLISLQPNRVEQGEARTISDKVTNTYSYLQQLEYWQGALQLERAANNHIIYRRLVNGLPVRSGSKEADYGEITFQLRNDRSGDVYRYQQPTLFPNIFIDSLFQEVTLDNHEQLLNNIQQYNMMLGSFDAIFIGYYWEKDMENFRKVQLTPQWFFEYRGEVYTYDEVMSETFIDYWFQKEAEEEA</sequence>
<evidence type="ECO:0000313" key="3">
    <source>
        <dbReference type="Proteomes" id="UP000234384"/>
    </source>
</evidence>
<organism evidence="2 3">
    <name type="scientific">Falseniella ignava</name>
    <dbReference type="NCBI Taxonomy" id="137730"/>
    <lineage>
        <taxon>Bacteria</taxon>
        <taxon>Bacillati</taxon>
        <taxon>Bacillota</taxon>
        <taxon>Bacilli</taxon>
        <taxon>Lactobacillales</taxon>
        <taxon>Aerococcaceae</taxon>
        <taxon>Falseniella</taxon>
    </lineage>
</organism>
<accession>A0A2I1K4G6</accession>
<proteinExistence type="predicted"/>
<dbReference type="InterPro" id="IPR009996">
    <property type="entry name" value="YycH"/>
</dbReference>
<dbReference type="Proteomes" id="UP000234384">
    <property type="component" value="Unassembled WGS sequence"/>
</dbReference>